<dbReference type="EMBL" id="BAABGA010000010">
    <property type="protein sequence ID" value="GAA4446442.1"/>
    <property type="molecule type" value="Genomic_DNA"/>
</dbReference>
<name>A0ABP8MAY4_9BACT</name>
<organism evidence="1 2">
    <name type="scientific">Novipirellula rosea</name>
    <dbReference type="NCBI Taxonomy" id="1031540"/>
    <lineage>
        <taxon>Bacteria</taxon>
        <taxon>Pseudomonadati</taxon>
        <taxon>Planctomycetota</taxon>
        <taxon>Planctomycetia</taxon>
        <taxon>Pirellulales</taxon>
        <taxon>Pirellulaceae</taxon>
        <taxon>Novipirellula</taxon>
    </lineage>
</organism>
<sequence length="112" mass="12696">MTFLYFPSLKESFAMPQCMNCQFYRQDKITTERNTGSGECRKRPPIVPRDSHDRFYPNFAIFPTVFENDWCGEFTPRRNASAVRRDIEANAAFDASHGDSTVGDVCGLTGNA</sequence>
<keyword evidence="2" id="KW-1185">Reference proteome</keyword>
<evidence type="ECO:0000313" key="1">
    <source>
        <dbReference type="EMBL" id="GAA4446442.1"/>
    </source>
</evidence>
<evidence type="ECO:0000313" key="2">
    <source>
        <dbReference type="Proteomes" id="UP001500840"/>
    </source>
</evidence>
<dbReference type="Proteomes" id="UP001500840">
    <property type="component" value="Unassembled WGS sequence"/>
</dbReference>
<proteinExistence type="predicted"/>
<comment type="caution">
    <text evidence="1">The sequence shown here is derived from an EMBL/GenBank/DDBJ whole genome shotgun (WGS) entry which is preliminary data.</text>
</comment>
<protein>
    <submittedName>
        <fullName evidence="1">Uncharacterized protein</fullName>
    </submittedName>
</protein>
<gene>
    <name evidence="1" type="ORF">GCM10023156_07400</name>
</gene>
<reference evidence="2" key="1">
    <citation type="journal article" date="2019" name="Int. J. Syst. Evol. Microbiol.">
        <title>The Global Catalogue of Microorganisms (GCM) 10K type strain sequencing project: providing services to taxonomists for standard genome sequencing and annotation.</title>
        <authorList>
            <consortium name="The Broad Institute Genomics Platform"/>
            <consortium name="The Broad Institute Genome Sequencing Center for Infectious Disease"/>
            <person name="Wu L."/>
            <person name="Ma J."/>
        </authorList>
    </citation>
    <scope>NUCLEOTIDE SEQUENCE [LARGE SCALE GENOMIC DNA]</scope>
    <source>
        <strain evidence="2">JCM 17759</strain>
    </source>
</reference>
<accession>A0ABP8MAY4</accession>
<dbReference type="RefSeq" id="WP_345319503.1">
    <property type="nucleotide sequence ID" value="NZ_BAABGA010000010.1"/>
</dbReference>